<dbReference type="InterPro" id="IPR027266">
    <property type="entry name" value="TrmE/GcvT-like"/>
</dbReference>
<dbReference type="KEGG" id="ntn:D5366_02280"/>
<accession>A0A4Y6V5Z0</accession>
<dbReference type="EMBL" id="CP032485">
    <property type="protein sequence ID" value="QDH24278.1"/>
    <property type="molecule type" value="Genomic_DNA"/>
</dbReference>
<keyword evidence="1" id="KW-0809">Transit peptide</keyword>
<feature type="domain" description="CAF17 C-terminal" evidence="2">
    <location>
        <begin position="202"/>
        <end position="269"/>
    </location>
</feature>
<dbReference type="InterPro" id="IPR057460">
    <property type="entry name" value="CAF17_C"/>
</dbReference>
<dbReference type="NCBIfam" id="TIGR03317">
    <property type="entry name" value="ygfZ_signature"/>
    <property type="match status" value="1"/>
</dbReference>
<dbReference type="AlphaFoldDB" id="A0A4Y6V5Z0"/>
<evidence type="ECO:0000259" key="2">
    <source>
        <dbReference type="Pfam" id="PF25455"/>
    </source>
</evidence>
<dbReference type="InterPro" id="IPR045179">
    <property type="entry name" value="YgfZ/GcvT"/>
</dbReference>
<keyword evidence="4" id="KW-1185">Reference proteome</keyword>
<dbReference type="PANTHER" id="PTHR22602">
    <property type="entry name" value="TRANSFERASE CAF17, MITOCHONDRIAL-RELATED"/>
    <property type="match status" value="1"/>
</dbReference>
<gene>
    <name evidence="3" type="ORF">D5366_02280</name>
</gene>
<dbReference type="OrthoDB" id="9796287at2"/>
<dbReference type="InterPro" id="IPR017703">
    <property type="entry name" value="YgfZ/GCV_T_CS"/>
</dbReference>
<sequence length="284" mass="31454">MTSFLPDRAVLSFTGQDRTTFLQGLVSNDVTLATEGRAVWNAVLTPQGRWLSEFFLYEHTDHNGSVQLLMECPADHAEMLQKRLSRFRLRADVQITITDLRVITGPAGSTPPAASISAPDPRTENAGWRALIPHDMTATGETPEAYKLRRLALGLPDWQDFEAEKTLALEANMDLLNGVSFTKGCYMGQELTARTHYRAVLKRRILPIHAPEGAFNDGATIMLGGKEVGELRSHHGTTGLAILRREAWTSDALTLNDQPVKVIWPDWFPADLRPTSTPEETPAP</sequence>
<proteinExistence type="predicted"/>
<dbReference type="Pfam" id="PF25455">
    <property type="entry name" value="Beta-barrel_CAF17_C"/>
    <property type="match status" value="1"/>
</dbReference>
<evidence type="ECO:0000313" key="4">
    <source>
        <dbReference type="Proteomes" id="UP000317214"/>
    </source>
</evidence>
<name>A0A4Y6V5Z0_9PROT</name>
<dbReference type="GO" id="GO:0016226">
    <property type="term" value="P:iron-sulfur cluster assembly"/>
    <property type="evidence" value="ECO:0007669"/>
    <property type="project" value="TreeGrafter"/>
</dbReference>
<dbReference type="Proteomes" id="UP000317214">
    <property type="component" value="Chromosome"/>
</dbReference>
<organism evidence="3 4">
    <name type="scientific">Neokomagataea tanensis</name>
    <dbReference type="NCBI Taxonomy" id="661191"/>
    <lineage>
        <taxon>Bacteria</taxon>
        <taxon>Pseudomonadati</taxon>
        <taxon>Pseudomonadota</taxon>
        <taxon>Alphaproteobacteria</taxon>
        <taxon>Acetobacterales</taxon>
        <taxon>Acetobacteraceae</taxon>
        <taxon>Neokomagataea</taxon>
    </lineage>
</organism>
<evidence type="ECO:0000256" key="1">
    <source>
        <dbReference type="ARBA" id="ARBA00022946"/>
    </source>
</evidence>
<dbReference type="PANTHER" id="PTHR22602:SF0">
    <property type="entry name" value="TRANSFERASE CAF17, MITOCHONDRIAL-RELATED"/>
    <property type="match status" value="1"/>
</dbReference>
<evidence type="ECO:0000313" key="3">
    <source>
        <dbReference type="EMBL" id="QDH24278.1"/>
    </source>
</evidence>
<reference evidence="3 4" key="1">
    <citation type="submission" date="2018-09" db="EMBL/GenBank/DDBJ databases">
        <title>The complete genome sequence of Neokomagataea tanensis NBRC 106556(T).</title>
        <authorList>
            <person name="Chua K.-O."/>
            <person name="See-Too W.-S."/>
            <person name="Hong K.-W."/>
            <person name="Yin W.-F."/>
            <person name="Chan K.-G."/>
        </authorList>
    </citation>
    <scope>NUCLEOTIDE SEQUENCE [LARGE SCALE GENOMIC DNA]</scope>
    <source>
        <strain evidence="4">AH13 \ NBRC 106556</strain>
    </source>
</reference>
<dbReference type="Gene3D" id="3.30.1360.120">
    <property type="entry name" value="Probable tRNA modification gtpase trme, domain 1"/>
    <property type="match status" value="2"/>
</dbReference>
<protein>
    <submittedName>
        <fullName evidence="3">Folate-binding protein</fullName>
    </submittedName>
</protein>
<dbReference type="SUPFAM" id="SSF103025">
    <property type="entry name" value="Folate-binding domain"/>
    <property type="match status" value="1"/>
</dbReference>
<dbReference type="RefSeq" id="WP_141492114.1">
    <property type="nucleotide sequence ID" value="NZ_CP032485.1"/>
</dbReference>